<evidence type="ECO:0000313" key="2">
    <source>
        <dbReference type="Proteomes" id="UP000595768"/>
    </source>
</evidence>
<reference evidence="1 2" key="1">
    <citation type="submission" date="2020-08" db="EMBL/GenBank/DDBJ databases">
        <authorList>
            <person name="Sorensen M.C.H."/>
        </authorList>
    </citation>
    <scope>NUCLEOTIDE SEQUENCE [LARGE SCALE GENOMIC DNA]</scope>
</reference>
<dbReference type="EMBL" id="MT863716">
    <property type="protein sequence ID" value="QPX63202.1"/>
    <property type="molecule type" value="Genomic_DNA"/>
</dbReference>
<protein>
    <submittedName>
        <fullName evidence="1">Uncharacterized protein</fullName>
    </submittedName>
</protein>
<dbReference type="Proteomes" id="UP000595768">
    <property type="component" value="Segment"/>
</dbReference>
<name>A0A7T3KDG5_9CAUD</name>
<organism evidence="1 2">
    <name type="scientific">Campylobacter phage F348</name>
    <dbReference type="NCBI Taxonomy" id="2794362"/>
    <lineage>
        <taxon>Viruses</taxon>
        <taxon>Duplodnaviria</taxon>
        <taxon>Heunggongvirae</taxon>
        <taxon>Uroviricota</taxon>
        <taxon>Caudoviricetes</taxon>
        <taxon>Connertonviridae</taxon>
        <taxon>Fletchervirus</taxon>
        <taxon>Fletchervirus CPX</taxon>
    </lineage>
</organism>
<gene>
    <name evidence="1" type="ORF">F348_066</name>
</gene>
<accession>A0A7T3KDG5</accession>
<sequence length="40" mass="4752">MNVNVRIDPSDIENFDEYDLVELYSELSCDEKVNFLKELI</sequence>
<proteinExistence type="predicted"/>
<evidence type="ECO:0000313" key="1">
    <source>
        <dbReference type="EMBL" id="QPX63202.1"/>
    </source>
</evidence>